<dbReference type="InterPro" id="IPR021529">
    <property type="entry name" value="DUF2798"/>
</dbReference>
<reference evidence="2 3" key="1">
    <citation type="journal article" date="2021" name="Arch. Microbiol.">
        <title>Harenicola maris gen. nov., sp. nov. isolated from the Sea of Japan shallow sediments.</title>
        <authorList>
            <person name="Romanenko L.A."/>
            <person name="Kurilenko V.V."/>
            <person name="Chernysheva N.Y."/>
            <person name="Tekutyeva L.A."/>
            <person name="Velansky P.V."/>
            <person name="Svetashev V.I."/>
            <person name="Isaeva M.P."/>
        </authorList>
    </citation>
    <scope>NUCLEOTIDE SEQUENCE [LARGE SCALE GENOMIC DNA]</scope>
    <source>
        <strain evidence="2 3">KMM 3653</strain>
    </source>
</reference>
<name>A0AAP2CRR7_9RHOB</name>
<comment type="caution">
    <text evidence="2">The sequence shown here is derived from an EMBL/GenBank/DDBJ whole genome shotgun (WGS) entry which is preliminary data.</text>
</comment>
<evidence type="ECO:0000313" key="2">
    <source>
        <dbReference type="EMBL" id="MBT0959314.1"/>
    </source>
</evidence>
<keyword evidence="1" id="KW-1133">Transmembrane helix</keyword>
<dbReference type="AlphaFoldDB" id="A0AAP2CRR7"/>
<gene>
    <name evidence="2" type="ORF">IV417_18140</name>
</gene>
<dbReference type="Pfam" id="PF11391">
    <property type="entry name" value="DUF2798"/>
    <property type="match status" value="1"/>
</dbReference>
<keyword evidence="3" id="KW-1185">Reference proteome</keyword>
<dbReference type="RefSeq" id="WP_327795548.1">
    <property type="nucleotide sequence ID" value="NZ_JADQAZ010000004.1"/>
</dbReference>
<keyword evidence="1" id="KW-0472">Membrane</keyword>
<protein>
    <submittedName>
        <fullName evidence="2">DUF2798 domain-containing protein</fullName>
    </submittedName>
</protein>
<evidence type="ECO:0000256" key="1">
    <source>
        <dbReference type="SAM" id="Phobius"/>
    </source>
</evidence>
<dbReference type="Proteomes" id="UP001315686">
    <property type="component" value="Unassembled WGS sequence"/>
</dbReference>
<evidence type="ECO:0000313" key="3">
    <source>
        <dbReference type="Proteomes" id="UP001315686"/>
    </source>
</evidence>
<accession>A0AAP2CRR7</accession>
<keyword evidence="1" id="KW-0812">Transmembrane</keyword>
<sequence length="95" mass="10331">MPRPLIAHILFSAITSGLMSGIVCAAVVFQAIGWGPMYFVQWLHGWLFAWPIGFSALLLVGPTVRRCVFTACGCPLPKMQVQTSRQTPGSNPSKL</sequence>
<feature type="transmembrane region" description="Helical" evidence="1">
    <location>
        <begin position="41"/>
        <end position="60"/>
    </location>
</feature>
<dbReference type="EMBL" id="JADQAZ010000004">
    <property type="protein sequence ID" value="MBT0959314.1"/>
    <property type="molecule type" value="Genomic_DNA"/>
</dbReference>
<proteinExistence type="predicted"/>
<organism evidence="2 3">
    <name type="scientific">Harenicola maris</name>
    <dbReference type="NCBI Taxonomy" id="2841044"/>
    <lineage>
        <taxon>Bacteria</taxon>
        <taxon>Pseudomonadati</taxon>
        <taxon>Pseudomonadota</taxon>
        <taxon>Alphaproteobacteria</taxon>
        <taxon>Rhodobacterales</taxon>
        <taxon>Paracoccaceae</taxon>
        <taxon>Harenicola</taxon>
    </lineage>
</organism>